<evidence type="ECO:0000313" key="2">
    <source>
        <dbReference type="EMBL" id="UYV96302.1"/>
    </source>
</evidence>
<organism evidence="2 3">
    <name type="scientific">Paenarthrobacter ureafaciens</name>
    <dbReference type="NCBI Taxonomy" id="37931"/>
    <lineage>
        <taxon>Bacteria</taxon>
        <taxon>Bacillati</taxon>
        <taxon>Actinomycetota</taxon>
        <taxon>Actinomycetes</taxon>
        <taxon>Micrococcales</taxon>
        <taxon>Micrococcaceae</taxon>
        <taxon>Paenarthrobacter</taxon>
    </lineage>
</organism>
<evidence type="ECO:0000313" key="3">
    <source>
        <dbReference type="Proteomes" id="UP001163293"/>
    </source>
</evidence>
<dbReference type="CDD" id="cd00118">
    <property type="entry name" value="LysM"/>
    <property type="match status" value="1"/>
</dbReference>
<dbReference type="PROSITE" id="PS51782">
    <property type="entry name" value="LYSM"/>
    <property type="match status" value="1"/>
</dbReference>
<protein>
    <submittedName>
        <fullName evidence="2">LysM peptidoglycan-binding domain-containing protein</fullName>
    </submittedName>
</protein>
<dbReference type="InterPro" id="IPR018392">
    <property type="entry name" value="LysM"/>
</dbReference>
<name>A0AAX3EFA3_PAEUR</name>
<dbReference type="EMBL" id="CP101185">
    <property type="protein sequence ID" value="UYV96302.1"/>
    <property type="molecule type" value="Genomic_DNA"/>
</dbReference>
<gene>
    <name evidence="2" type="ORF">NL394_14670</name>
</gene>
<dbReference type="Proteomes" id="UP001163293">
    <property type="component" value="Chromosome"/>
</dbReference>
<dbReference type="InterPro" id="IPR036779">
    <property type="entry name" value="LysM_dom_sf"/>
</dbReference>
<dbReference type="Gene3D" id="3.10.350.10">
    <property type="entry name" value="LysM domain"/>
    <property type="match status" value="1"/>
</dbReference>
<accession>A0AAX3EFA3</accession>
<evidence type="ECO:0000259" key="1">
    <source>
        <dbReference type="PROSITE" id="PS51782"/>
    </source>
</evidence>
<reference evidence="2" key="1">
    <citation type="submission" date="2022-07" db="EMBL/GenBank/DDBJ databases">
        <authorList>
            <person name="Wu T."/>
        </authorList>
    </citation>
    <scope>NUCLEOTIDE SEQUENCE</scope>
    <source>
        <strain evidence="2">SD-1</strain>
    </source>
</reference>
<dbReference type="RefSeq" id="WP_236593328.1">
    <property type="nucleotide sequence ID" value="NZ_CP068013.1"/>
</dbReference>
<proteinExistence type="predicted"/>
<keyword evidence="3" id="KW-1185">Reference proteome</keyword>
<dbReference type="AlphaFoldDB" id="A0AAX3EFA3"/>
<feature type="domain" description="LysM" evidence="1">
    <location>
        <begin position="10"/>
        <end position="67"/>
    </location>
</feature>
<dbReference type="Pfam" id="PF01476">
    <property type="entry name" value="LysM"/>
    <property type="match status" value="1"/>
</dbReference>
<sequence>MATPRASDDEGVVVMPGDTLWSIAASRSGPFASDLDIALEWPKWYAANKTTIGEDPAVLHPGQVLKPPPRT</sequence>